<reference evidence="1 2" key="1">
    <citation type="journal article" date="2023" name="Microbiol. Resour. Announc.">
        <title>Complete Genome Sequence of Imperialibacter roseus strain P4T.</title>
        <authorList>
            <person name="Tizabi D.R."/>
            <person name="Bachvaroff T."/>
            <person name="Hill R.T."/>
        </authorList>
    </citation>
    <scope>NUCLEOTIDE SEQUENCE [LARGE SCALE GENOMIC DNA]</scope>
    <source>
        <strain evidence="1 2">P4T</strain>
    </source>
</reference>
<evidence type="ECO:0008006" key="3">
    <source>
        <dbReference type="Google" id="ProtNLM"/>
    </source>
</evidence>
<dbReference type="SUPFAM" id="SSF52540">
    <property type="entry name" value="P-loop containing nucleoside triphosphate hydrolases"/>
    <property type="match status" value="1"/>
</dbReference>
<dbReference type="EMBL" id="CP136051">
    <property type="protein sequence ID" value="WOK04833.1"/>
    <property type="molecule type" value="Genomic_DNA"/>
</dbReference>
<accession>A0ABZ0IIG9</accession>
<evidence type="ECO:0000313" key="1">
    <source>
        <dbReference type="EMBL" id="WOK04833.1"/>
    </source>
</evidence>
<gene>
    <name evidence="1" type="ORF">RT717_17255</name>
</gene>
<sequence length="1363" mass="158438">MQKEITQGNLGAINALKGYRTQALYSIHRVMEDGNPDLIYVPEGIEDLDVFDQNGILLECIQIKATTGTLSFSNLISGKKGSFFHRAVETFEKGHRPKLQVKCFGKLSESLLNSFSEETSIDVFIEKFEKYGFKKEQITYLKENTFFEALSESDYQQRTIDLIKNKAVAVDSIHALEYLHYWLFFLSEKGGSVTERSLLSKLNDIGRFINERENFHRHLHSSIRVIKENASDDEQAEKLSESFYQGTGVKYSHIKANLDVKRDEKLNRISESFFNNDSVIIHGASGQGKSALAYRFIGDYYPMLTYEVIILDRLDSTLEQIQALRAISKSLEIPIIIYIDVPPGNQNWMQILKDFAFSRPFKFLVTIREEDWNRTPEKGTEFTFEDIYLEFAEEEAKLIYERLNERLLDKKFTDFDEAWLVYGGKGPLLEFTYLVTQGKTLRSKIESQLNRIENENHEFIQLLKIVSFSDSYGARVRVKALQETNGFDKLRLAVSFLEREYLLQFSENELWLIGLHPIRSEIISQLLHLSNHDLESTCLKSLDLIEGADLFVFLTGAFRSDFIKRETVIDKLNCCSWDDYVSCQKVCNSLVWLGTKAFIESHHKLIDEIYREDTALLTLKAHLDFTGTVSLIKFFEDNDNWKERVQRNVRLFEEYEISKEDIFKYARNWLEVVEINIESIRYDIELSAFGEFLFWLGYLLPEKRIHLNENDIVSAIGRFSIQSASRAMFGMHTYDKDAKKVAIDCEEQFLERLQSQYKIALIERDSYSIKAHFILDIFEDYDEEGNIPHLRKLEIIDALRYSLPYLRKHGAKAYGHKIYLLSLEHDDSEAEIPVENNPVEYLVDLNSVLQNLFVFKKRPFDWSDFVKQMLEIRKDAISLLGGFLDVLEEYHRKKRAQVILGEYALKVITDDQLAIQFALLFPQSISDESGLVAEGERESEFKQNILVDNTISILNRKFKGYRDRHNDIFRSLDSFHWQSIKCIVDKLNLSLDKHRGLMRTSLVNIFDAYERLSEYQTSFGQHFEKYLDSDDLKELQDREEQILRSLAFGWKHIINPTQIPFKKSLRKESFDYLNKLKGDFERRVKRDCSRETEGSNYIIQLEPHFIEETKTVIIVADAVDALDNLNGLALALKVFNNVIGGCKYLSLKHLMLDLNYNSFWVVTSVFNQVAHSQAYKFKLHQFTLGGIENLQPSSFIPDEVDRRLTEQLGLEVKSDHKGQVALADSMMKYYHELTITMGVTSQLSVLADFDGYSQIGEVILKEQIQKSIDKAGKSFYELAGNLSEQLKYFERRNDIDELDQEYFSFLSDIGKAISPVPNDEGEENIEVTLNLEQVEQWKDRLEKVGEKITLVYLFLLQQAFEEE</sequence>
<organism evidence="1 2">
    <name type="scientific">Imperialibacter roseus</name>
    <dbReference type="NCBI Taxonomy" id="1324217"/>
    <lineage>
        <taxon>Bacteria</taxon>
        <taxon>Pseudomonadati</taxon>
        <taxon>Bacteroidota</taxon>
        <taxon>Cytophagia</taxon>
        <taxon>Cytophagales</taxon>
        <taxon>Flammeovirgaceae</taxon>
        <taxon>Imperialibacter</taxon>
    </lineage>
</organism>
<evidence type="ECO:0000313" key="2">
    <source>
        <dbReference type="Proteomes" id="UP001302349"/>
    </source>
</evidence>
<keyword evidence="2" id="KW-1185">Reference proteome</keyword>
<dbReference type="InterPro" id="IPR027417">
    <property type="entry name" value="P-loop_NTPase"/>
</dbReference>
<proteinExistence type="predicted"/>
<name>A0ABZ0IIG9_9BACT</name>
<protein>
    <recommendedName>
        <fullName evidence="3">ATP-binding protein</fullName>
    </recommendedName>
</protein>
<dbReference type="Proteomes" id="UP001302349">
    <property type="component" value="Chromosome"/>
</dbReference>
<dbReference type="RefSeq" id="WP_317487633.1">
    <property type="nucleotide sequence ID" value="NZ_CP136051.1"/>
</dbReference>